<dbReference type="EMBL" id="CP036455">
    <property type="protein sequence ID" value="QBI51977.1"/>
    <property type="molecule type" value="Genomic_DNA"/>
</dbReference>
<gene>
    <name evidence="6" type="ORF">EKD16_00785</name>
</gene>
<evidence type="ECO:0000313" key="7">
    <source>
        <dbReference type="Proteomes" id="UP000292235"/>
    </source>
</evidence>
<dbReference type="Proteomes" id="UP000292235">
    <property type="component" value="Chromosome"/>
</dbReference>
<evidence type="ECO:0000256" key="3">
    <source>
        <dbReference type="ARBA" id="ARBA00023015"/>
    </source>
</evidence>
<name>A0A4P6Q0C7_9ACTN</name>
<dbReference type="InterPro" id="IPR029016">
    <property type="entry name" value="GAF-like_dom_sf"/>
</dbReference>
<dbReference type="SUPFAM" id="SSF55781">
    <property type="entry name" value="GAF domain-like"/>
    <property type="match status" value="1"/>
</dbReference>
<dbReference type="SMART" id="SM01012">
    <property type="entry name" value="ANTAR"/>
    <property type="match status" value="1"/>
</dbReference>
<dbReference type="Pfam" id="PF13185">
    <property type="entry name" value="GAF_2"/>
    <property type="match status" value="1"/>
</dbReference>
<proteinExistence type="predicted"/>
<dbReference type="InterPro" id="IPR036388">
    <property type="entry name" value="WH-like_DNA-bd_sf"/>
</dbReference>
<keyword evidence="2" id="KW-0418">Kinase</keyword>
<keyword evidence="1" id="KW-0808">Transferase</keyword>
<dbReference type="InterPro" id="IPR005561">
    <property type="entry name" value="ANTAR"/>
</dbReference>
<sequence>MTDLALTRKFVEVTHRLSEPGDLTTRLNDAVALAADAVPGCDYAGVTVIRRGRELRTPAYSDASTLLADGAQYELDEGPCVDTARSHSPWLQIDDIGRDGRWPSFAEKAEALGVRSVLSCQLSSPRGTLGALNLYSESPGAFGPYEREVALLFTAQAGMLLAAGRMEESLRAAIDAREHIGIAMGILMERHKVSATQAFEMLSKVSQDTNTKVRDLASHVIETGEEPAER</sequence>
<dbReference type="GO" id="GO:0003723">
    <property type="term" value="F:RNA binding"/>
    <property type="evidence" value="ECO:0007669"/>
    <property type="project" value="InterPro"/>
</dbReference>
<dbReference type="SMART" id="SM00065">
    <property type="entry name" value="GAF"/>
    <property type="match status" value="1"/>
</dbReference>
<accession>A0A4P6Q0C7</accession>
<keyword evidence="4" id="KW-0804">Transcription</keyword>
<dbReference type="Gene3D" id="3.30.450.40">
    <property type="match status" value="1"/>
</dbReference>
<dbReference type="SUPFAM" id="SSF52172">
    <property type="entry name" value="CheY-like"/>
    <property type="match status" value="1"/>
</dbReference>
<evidence type="ECO:0000313" key="6">
    <source>
        <dbReference type="EMBL" id="QBI51977.1"/>
    </source>
</evidence>
<dbReference type="InterPro" id="IPR012074">
    <property type="entry name" value="GAF_ANTAR"/>
</dbReference>
<protein>
    <submittedName>
        <fullName evidence="6">ANTAR domain protein</fullName>
    </submittedName>
</protein>
<keyword evidence="3" id="KW-0805">Transcription regulation</keyword>
<organism evidence="6 7">
    <name type="scientific">Streptomonospora litoralis</name>
    <dbReference type="NCBI Taxonomy" id="2498135"/>
    <lineage>
        <taxon>Bacteria</taxon>
        <taxon>Bacillati</taxon>
        <taxon>Actinomycetota</taxon>
        <taxon>Actinomycetes</taxon>
        <taxon>Streptosporangiales</taxon>
        <taxon>Nocardiopsidaceae</taxon>
        <taxon>Streptomonospora</taxon>
    </lineage>
</organism>
<evidence type="ECO:0000256" key="2">
    <source>
        <dbReference type="ARBA" id="ARBA00022777"/>
    </source>
</evidence>
<dbReference type="PROSITE" id="PS50921">
    <property type="entry name" value="ANTAR"/>
    <property type="match status" value="1"/>
</dbReference>
<dbReference type="AlphaFoldDB" id="A0A4P6Q0C7"/>
<evidence type="ECO:0000259" key="5">
    <source>
        <dbReference type="PROSITE" id="PS50921"/>
    </source>
</evidence>
<dbReference type="KEGG" id="strr:EKD16_00785"/>
<dbReference type="Pfam" id="PF03861">
    <property type="entry name" value="ANTAR"/>
    <property type="match status" value="1"/>
</dbReference>
<dbReference type="GO" id="GO:0016301">
    <property type="term" value="F:kinase activity"/>
    <property type="evidence" value="ECO:0007669"/>
    <property type="project" value="UniProtKB-KW"/>
</dbReference>
<feature type="domain" description="ANTAR" evidence="5">
    <location>
        <begin position="160"/>
        <end position="221"/>
    </location>
</feature>
<dbReference type="InterPro" id="IPR011006">
    <property type="entry name" value="CheY-like_superfamily"/>
</dbReference>
<dbReference type="PIRSF" id="PIRSF036625">
    <property type="entry name" value="GAF_ANTAR"/>
    <property type="match status" value="1"/>
</dbReference>
<dbReference type="Gene3D" id="1.10.10.10">
    <property type="entry name" value="Winged helix-like DNA-binding domain superfamily/Winged helix DNA-binding domain"/>
    <property type="match status" value="1"/>
</dbReference>
<evidence type="ECO:0000256" key="4">
    <source>
        <dbReference type="ARBA" id="ARBA00023163"/>
    </source>
</evidence>
<evidence type="ECO:0000256" key="1">
    <source>
        <dbReference type="ARBA" id="ARBA00022679"/>
    </source>
</evidence>
<dbReference type="InterPro" id="IPR003018">
    <property type="entry name" value="GAF"/>
</dbReference>
<reference evidence="6 7" key="1">
    <citation type="submission" date="2019-02" db="EMBL/GenBank/DDBJ databases">
        <authorList>
            <person name="Khodamoradi S."/>
            <person name="Hahnke R.L."/>
            <person name="Kaempfer P."/>
            <person name="Schumann P."/>
            <person name="Rohde M."/>
            <person name="Steinert M."/>
            <person name="Luzhetskyy A."/>
            <person name="Wink J."/>
            <person name="Ruckert C."/>
        </authorList>
    </citation>
    <scope>NUCLEOTIDE SEQUENCE [LARGE SCALE GENOMIC DNA]</scope>
    <source>
        <strain evidence="6 7">M2</strain>
    </source>
</reference>
<keyword evidence="7" id="KW-1185">Reference proteome</keyword>